<dbReference type="Proteomes" id="UP000325315">
    <property type="component" value="Unassembled WGS sequence"/>
</dbReference>
<dbReference type="InterPro" id="IPR046349">
    <property type="entry name" value="C1-like_sf"/>
</dbReference>
<protein>
    <submittedName>
        <fullName evidence="6">Cysteine/Histidine-rich C1 domain family protein</fullName>
    </submittedName>
</protein>
<sequence>MSSFEHFLQKHTLFFIREGYQLFICVGCDKPISGPFYSCPHCIFYLHYECARLERQIQHFFHPCPLFLILDSGTCNACFMEVSGFCYCYLTCSFTMHVECALKPTISSDSDEGLIQHFTHWHPLSLIDLNIFYDKPCCAICEKPCSTNSTYGCSSCNFFLYNSCMATIPRSINHSFHPCALKLLTYPNYTWNGCNRDCSGLTYSCGKCRFKLDIRCGLLPTVETRGADMIQNIMHPHPLARFGNKDVDNTRFGVGHRCRACGENYLDHGFSCSISCDFFIHTSCAELPKDIHHPFHLQHPLSLMYLPLQLHGADCSSCNKPLDRFLLAYRCDGCNFNLHKDCAEFKPSFKYGNYLHVLTICDKRPSLFHCTVCHKRVYKIFLRCIVCGIDIHVFCLPSAPKTITHKCHIDCLSLTQSPLEFELNRLEDADNSDDEFNCGLCEEKREKKEPVYYCAECKFIAEVGCVISELVPSYNMPEEQNGVTSRAISKDEDGSAIGTRLAKLNNDIIELSAKSKPLIQEREPLNIEIMLLNQKHLQLQGRLQEIETELWQIIRIIDNLEVKRFLCKHQPKHRITEDIEMSFKHFLDDHTLSFIQEGNQMFICDGCQKPISGPCYGCEECIFYLHYECAKLPESIEHFFHPCPLSLSLKSYTCNACFMKGSGFSYRYNICHFNMHVECVSKPTISSENDEGLIQHFTHWHPLSLIDLNVFDEKPCCAICEKPCSPNSTYGCSSCNFFLHNSCMATIPRRIYHSFHPCPLILLTYPDMCAGVANENAQA</sequence>
<dbReference type="PANTHER" id="PTHR46288:SF82">
    <property type="entry name" value="CYSTEINE_HISTIDINE-RICH C1 DOMAIN FAMILY PROTEIN"/>
    <property type="match status" value="1"/>
</dbReference>
<dbReference type="EMBL" id="SMMG02000006">
    <property type="protein sequence ID" value="KAA3469106.1"/>
    <property type="molecule type" value="Genomic_DNA"/>
</dbReference>
<evidence type="ECO:0000256" key="2">
    <source>
        <dbReference type="ARBA" id="ARBA00022737"/>
    </source>
</evidence>
<keyword evidence="7" id="KW-1185">Reference proteome</keyword>
<feature type="coiled-coil region" evidence="4">
    <location>
        <begin position="529"/>
        <end position="563"/>
    </location>
</feature>
<evidence type="ECO:0000256" key="1">
    <source>
        <dbReference type="ARBA" id="ARBA00022723"/>
    </source>
</evidence>
<dbReference type="PANTHER" id="PTHR46288">
    <property type="entry name" value="PHORBOL-ESTER/DAG-TYPE DOMAIN-CONTAINING PROTEIN"/>
    <property type="match status" value="1"/>
</dbReference>
<feature type="domain" description="Phorbol-ester/DAG-type" evidence="5">
    <location>
        <begin position="355"/>
        <end position="407"/>
    </location>
</feature>
<evidence type="ECO:0000313" key="7">
    <source>
        <dbReference type="Proteomes" id="UP000325315"/>
    </source>
</evidence>
<keyword evidence="4" id="KW-0175">Coiled coil</keyword>
<accession>A0A5B6VJ58</accession>
<keyword evidence="2" id="KW-0677">Repeat</keyword>
<keyword evidence="1" id="KW-0479">Metal-binding</keyword>
<dbReference type="Pfam" id="PF03107">
    <property type="entry name" value="C1_2"/>
    <property type="match status" value="6"/>
</dbReference>
<evidence type="ECO:0000256" key="4">
    <source>
        <dbReference type="SAM" id="Coils"/>
    </source>
</evidence>
<dbReference type="Gene3D" id="3.30.60.20">
    <property type="match status" value="1"/>
</dbReference>
<comment type="caution">
    <text evidence="6">The sequence shown here is derived from an EMBL/GenBank/DDBJ whole genome shotgun (WGS) entry which is preliminary data.</text>
</comment>
<dbReference type="SMART" id="SM00109">
    <property type="entry name" value="C1"/>
    <property type="match status" value="5"/>
</dbReference>
<dbReference type="OrthoDB" id="1751421at2759"/>
<organism evidence="6 7">
    <name type="scientific">Gossypium australe</name>
    <dbReference type="NCBI Taxonomy" id="47621"/>
    <lineage>
        <taxon>Eukaryota</taxon>
        <taxon>Viridiplantae</taxon>
        <taxon>Streptophyta</taxon>
        <taxon>Embryophyta</taxon>
        <taxon>Tracheophyta</taxon>
        <taxon>Spermatophyta</taxon>
        <taxon>Magnoliopsida</taxon>
        <taxon>eudicotyledons</taxon>
        <taxon>Gunneridae</taxon>
        <taxon>Pentapetalae</taxon>
        <taxon>rosids</taxon>
        <taxon>malvids</taxon>
        <taxon>Malvales</taxon>
        <taxon>Malvaceae</taxon>
        <taxon>Malvoideae</taxon>
        <taxon>Gossypium</taxon>
    </lineage>
</organism>
<gene>
    <name evidence="6" type="ORF">EPI10_014932</name>
</gene>
<feature type="domain" description="Phorbol-ester/DAG-type" evidence="5">
    <location>
        <begin position="298"/>
        <end position="350"/>
    </location>
</feature>
<dbReference type="PROSITE" id="PS50081">
    <property type="entry name" value="ZF_DAG_PE_2"/>
    <property type="match status" value="2"/>
</dbReference>
<reference evidence="7" key="1">
    <citation type="journal article" date="2019" name="Plant Biotechnol. J.">
        <title>Genome sequencing of the Australian wild diploid species Gossypium australe highlights disease resistance and delayed gland morphogenesis.</title>
        <authorList>
            <person name="Cai Y."/>
            <person name="Cai X."/>
            <person name="Wang Q."/>
            <person name="Wang P."/>
            <person name="Zhang Y."/>
            <person name="Cai C."/>
            <person name="Xu Y."/>
            <person name="Wang K."/>
            <person name="Zhou Z."/>
            <person name="Wang C."/>
            <person name="Geng S."/>
            <person name="Li B."/>
            <person name="Dong Q."/>
            <person name="Hou Y."/>
            <person name="Wang H."/>
            <person name="Ai P."/>
            <person name="Liu Z."/>
            <person name="Yi F."/>
            <person name="Sun M."/>
            <person name="An G."/>
            <person name="Cheng J."/>
            <person name="Zhang Y."/>
            <person name="Shi Q."/>
            <person name="Xie Y."/>
            <person name="Shi X."/>
            <person name="Chang Y."/>
            <person name="Huang F."/>
            <person name="Chen Y."/>
            <person name="Hong S."/>
            <person name="Mi L."/>
            <person name="Sun Q."/>
            <person name="Zhang L."/>
            <person name="Zhou B."/>
            <person name="Peng R."/>
            <person name="Zhang X."/>
            <person name="Liu F."/>
        </authorList>
    </citation>
    <scope>NUCLEOTIDE SEQUENCE [LARGE SCALE GENOMIC DNA]</scope>
    <source>
        <strain evidence="7">cv. PA1801</strain>
    </source>
</reference>
<dbReference type="GO" id="GO:0046872">
    <property type="term" value="F:metal ion binding"/>
    <property type="evidence" value="ECO:0007669"/>
    <property type="project" value="UniProtKB-KW"/>
</dbReference>
<dbReference type="AlphaFoldDB" id="A0A5B6VJ58"/>
<keyword evidence="3" id="KW-0862">Zinc</keyword>
<evidence type="ECO:0000259" key="5">
    <source>
        <dbReference type="PROSITE" id="PS50081"/>
    </source>
</evidence>
<dbReference type="InterPro" id="IPR002219">
    <property type="entry name" value="PKC_DAG/PE"/>
</dbReference>
<name>A0A5B6VJ58_9ROSI</name>
<evidence type="ECO:0000313" key="6">
    <source>
        <dbReference type="EMBL" id="KAA3469106.1"/>
    </source>
</evidence>
<dbReference type="InterPro" id="IPR004146">
    <property type="entry name" value="DC1"/>
</dbReference>
<dbReference type="SUPFAM" id="SSF57889">
    <property type="entry name" value="Cysteine-rich domain"/>
    <property type="match status" value="7"/>
</dbReference>
<proteinExistence type="predicted"/>
<evidence type="ECO:0000256" key="3">
    <source>
        <dbReference type="ARBA" id="ARBA00022833"/>
    </source>
</evidence>